<evidence type="ECO:0000256" key="11">
    <source>
        <dbReference type="ARBA" id="ARBA00031350"/>
    </source>
</evidence>
<evidence type="ECO:0000256" key="7">
    <source>
        <dbReference type="ARBA" id="ARBA00022679"/>
    </source>
</evidence>
<accession>A0ABZ3HCB6</accession>
<evidence type="ECO:0000256" key="1">
    <source>
        <dbReference type="ARBA" id="ARBA00004496"/>
    </source>
</evidence>
<organism evidence="12 13">
    <name type="scientific">Sulfurimonas diazotrophicus</name>
    <dbReference type="NCBI Taxonomy" id="3131939"/>
    <lineage>
        <taxon>Bacteria</taxon>
        <taxon>Pseudomonadati</taxon>
        <taxon>Campylobacterota</taxon>
        <taxon>Epsilonproteobacteria</taxon>
        <taxon>Campylobacterales</taxon>
        <taxon>Sulfurimonadaceae</taxon>
        <taxon>Sulfurimonas</taxon>
    </lineage>
</organism>
<evidence type="ECO:0000256" key="10">
    <source>
        <dbReference type="ARBA" id="ARBA00031323"/>
    </source>
</evidence>
<evidence type="ECO:0000313" key="12">
    <source>
        <dbReference type="EMBL" id="XAU15383.1"/>
    </source>
</evidence>
<keyword evidence="7" id="KW-0808">Transferase</keyword>
<dbReference type="InterPro" id="IPR000682">
    <property type="entry name" value="PCMT"/>
</dbReference>
<evidence type="ECO:0000256" key="9">
    <source>
        <dbReference type="ARBA" id="ARBA00030757"/>
    </source>
</evidence>
<dbReference type="EC" id="2.1.1.77" evidence="3"/>
<dbReference type="RefSeq" id="WP_345972874.1">
    <property type="nucleotide sequence ID" value="NZ_CP147920.1"/>
</dbReference>
<keyword evidence="6 12" id="KW-0489">Methyltransferase</keyword>
<dbReference type="PANTHER" id="PTHR11579:SF0">
    <property type="entry name" value="PROTEIN-L-ISOASPARTATE(D-ASPARTATE) O-METHYLTRANSFERASE"/>
    <property type="match status" value="1"/>
</dbReference>
<dbReference type="CDD" id="cd02440">
    <property type="entry name" value="AdoMet_MTases"/>
    <property type="match status" value="1"/>
</dbReference>
<dbReference type="Proteomes" id="UP001447842">
    <property type="component" value="Chromosome"/>
</dbReference>
<dbReference type="GO" id="GO:0032259">
    <property type="term" value="P:methylation"/>
    <property type="evidence" value="ECO:0007669"/>
    <property type="project" value="UniProtKB-KW"/>
</dbReference>
<dbReference type="Gene3D" id="3.40.50.150">
    <property type="entry name" value="Vaccinia Virus protein VP39"/>
    <property type="match status" value="1"/>
</dbReference>
<evidence type="ECO:0000256" key="4">
    <source>
        <dbReference type="ARBA" id="ARBA00013346"/>
    </source>
</evidence>
<evidence type="ECO:0000256" key="3">
    <source>
        <dbReference type="ARBA" id="ARBA00011890"/>
    </source>
</evidence>
<name>A0ABZ3HCB6_9BACT</name>
<dbReference type="InterPro" id="IPR029063">
    <property type="entry name" value="SAM-dependent_MTases_sf"/>
</dbReference>
<proteinExistence type="inferred from homology"/>
<evidence type="ECO:0000256" key="8">
    <source>
        <dbReference type="ARBA" id="ARBA00022691"/>
    </source>
</evidence>
<evidence type="ECO:0000313" key="13">
    <source>
        <dbReference type="Proteomes" id="UP001447842"/>
    </source>
</evidence>
<evidence type="ECO:0000256" key="5">
    <source>
        <dbReference type="ARBA" id="ARBA00022490"/>
    </source>
</evidence>
<dbReference type="SUPFAM" id="SSF53335">
    <property type="entry name" value="S-adenosyl-L-methionine-dependent methyltransferases"/>
    <property type="match status" value="1"/>
</dbReference>
<dbReference type="Pfam" id="PF01135">
    <property type="entry name" value="PCMT"/>
    <property type="match status" value="1"/>
</dbReference>
<keyword evidence="13" id="KW-1185">Reference proteome</keyword>
<dbReference type="PANTHER" id="PTHR11579">
    <property type="entry name" value="PROTEIN-L-ISOASPARTATE O-METHYLTRANSFERASE"/>
    <property type="match status" value="1"/>
</dbReference>
<dbReference type="GO" id="GO:0008168">
    <property type="term" value="F:methyltransferase activity"/>
    <property type="evidence" value="ECO:0007669"/>
    <property type="project" value="UniProtKB-KW"/>
</dbReference>
<reference evidence="12 13" key="1">
    <citation type="submission" date="2024-03" db="EMBL/GenBank/DDBJ databases">
        <title>Sulfurimonas sp. HSL3-1.</title>
        <authorList>
            <person name="Wang S."/>
        </authorList>
    </citation>
    <scope>NUCLEOTIDE SEQUENCE [LARGE SCALE GENOMIC DNA]</scope>
    <source>
        <strain evidence="12 13">HSL3-1</strain>
    </source>
</reference>
<evidence type="ECO:0000256" key="2">
    <source>
        <dbReference type="ARBA" id="ARBA00005369"/>
    </source>
</evidence>
<dbReference type="EMBL" id="CP147920">
    <property type="protein sequence ID" value="XAU15383.1"/>
    <property type="molecule type" value="Genomic_DNA"/>
</dbReference>
<keyword evidence="8" id="KW-0949">S-adenosyl-L-methionine</keyword>
<evidence type="ECO:0000256" key="6">
    <source>
        <dbReference type="ARBA" id="ARBA00022603"/>
    </source>
</evidence>
<comment type="subcellular location">
    <subcellularLocation>
        <location evidence="1">Cytoplasm</location>
    </subcellularLocation>
</comment>
<sequence>MMRDREATEGLIAGMIDYGALRTPRIIKAFRAVDRGAFVPEYYGEERYGDYPLPIGEGQTISQPTTVAFMLELLGAEPGERVLDIGSGSGWTTALLGYIVGPQGEVTGLEYRKSLVAVGQRNIAPFGFGHVRIEEAGEALGMPGEQYDRILVSAAARELPETLLKQLKPGGTLVIPIGESLCRFTKNEQGSVREEVYPGFLFVTLM</sequence>
<gene>
    <name evidence="12" type="ORF">WCY31_01480</name>
</gene>
<keyword evidence="5" id="KW-0963">Cytoplasm</keyword>
<protein>
    <recommendedName>
        <fullName evidence="4">Protein-L-isoaspartate O-methyltransferase</fullName>
        <ecNumber evidence="3">2.1.1.77</ecNumber>
    </recommendedName>
    <alternativeName>
        <fullName evidence="11">L-isoaspartyl protein carboxyl methyltransferase</fullName>
    </alternativeName>
    <alternativeName>
        <fullName evidence="9">Protein L-isoaspartyl methyltransferase</fullName>
    </alternativeName>
    <alternativeName>
        <fullName evidence="10">Protein-beta-aspartate methyltransferase</fullName>
    </alternativeName>
</protein>
<comment type="similarity">
    <text evidence="2">Belongs to the methyltransferase superfamily. L-isoaspartyl/D-aspartyl protein methyltransferase family.</text>
</comment>